<reference evidence="1" key="1">
    <citation type="journal article" date="2023" name="Mol. Phylogenet. Evol.">
        <title>Genome-scale phylogeny and comparative genomics of the fungal order Sordariales.</title>
        <authorList>
            <person name="Hensen N."/>
            <person name="Bonometti L."/>
            <person name="Westerberg I."/>
            <person name="Brannstrom I.O."/>
            <person name="Guillou S."/>
            <person name="Cros-Aarteil S."/>
            <person name="Calhoun S."/>
            <person name="Haridas S."/>
            <person name="Kuo A."/>
            <person name="Mondo S."/>
            <person name="Pangilinan J."/>
            <person name="Riley R."/>
            <person name="LaButti K."/>
            <person name="Andreopoulos B."/>
            <person name="Lipzen A."/>
            <person name="Chen C."/>
            <person name="Yan M."/>
            <person name="Daum C."/>
            <person name="Ng V."/>
            <person name="Clum A."/>
            <person name="Steindorff A."/>
            <person name="Ohm R.A."/>
            <person name="Martin F."/>
            <person name="Silar P."/>
            <person name="Natvig D.O."/>
            <person name="Lalanne C."/>
            <person name="Gautier V."/>
            <person name="Ament-Velasquez S.L."/>
            <person name="Kruys A."/>
            <person name="Hutchinson M.I."/>
            <person name="Powell A.J."/>
            <person name="Barry K."/>
            <person name="Miller A.N."/>
            <person name="Grigoriev I.V."/>
            <person name="Debuchy R."/>
            <person name="Gladieux P."/>
            <person name="Hiltunen Thoren M."/>
            <person name="Johannesson H."/>
        </authorList>
    </citation>
    <scope>NUCLEOTIDE SEQUENCE</scope>
    <source>
        <strain evidence="1">CBS 955.72</strain>
    </source>
</reference>
<organism evidence="1 2">
    <name type="scientific">Lasiosphaeria hispida</name>
    <dbReference type="NCBI Taxonomy" id="260671"/>
    <lineage>
        <taxon>Eukaryota</taxon>
        <taxon>Fungi</taxon>
        <taxon>Dikarya</taxon>
        <taxon>Ascomycota</taxon>
        <taxon>Pezizomycotina</taxon>
        <taxon>Sordariomycetes</taxon>
        <taxon>Sordariomycetidae</taxon>
        <taxon>Sordariales</taxon>
        <taxon>Lasiosphaeriaceae</taxon>
        <taxon>Lasiosphaeria</taxon>
    </lineage>
</organism>
<evidence type="ECO:0000313" key="2">
    <source>
        <dbReference type="Proteomes" id="UP001275084"/>
    </source>
</evidence>
<dbReference type="InterPro" id="IPR012337">
    <property type="entry name" value="RNaseH-like_sf"/>
</dbReference>
<evidence type="ECO:0000313" key="1">
    <source>
        <dbReference type="EMBL" id="KAK3359974.1"/>
    </source>
</evidence>
<dbReference type="EMBL" id="JAUIQD010000002">
    <property type="protein sequence ID" value="KAK3359974.1"/>
    <property type="molecule type" value="Genomic_DNA"/>
</dbReference>
<name>A0AAJ0MI54_9PEZI</name>
<dbReference type="SUPFAM" id="SSF53098">
    <property type="entry name" value="Ribonuclease H-like"/>
    <property type="match status" value="1"/>
</dbReference>
<reference evidence="1" key="2">
    <citation type="submission" date="2023-06" db="EMBL/GenBank/DDBJ databases">
        <authorList>
            <consortium name="Lawrence Berkeley National Laboratory"/>
            <person name="Haridas S."/>
            <person name="Hensen N."/>
            <person name="Bonometti L."/>
            <person name="Westerberg I."/>
            <person name="Brannstrom I.O."/>
            <person name="Guillou S."/>
            <person name="Cros-Aarteil S."/>
            <person name="Calhoun S."/>
            <person name="Kuo A."/>
            <person name="Mondo S."/>
            <person name="Pangilinan J."/>
            <person name="Riley R."/>
            <person name="Labutti K."/>
            <person name="Andreopoulos B."/>
            <person name="Lipzen A."/>
            <person name="Chen C."/>
            <person name="Yanf M."/>
            <person name="Daum C."/>
            <person name="Ng V."/>
            <person name="Clum A."/>
            <person name="Steindorff A."/>
            <person name="Ohm R."/>
            <person name="Martin F."/>
            <person name="Silar P."/>
            <person name="Natvig D."/>
            <person name="Lalanne C."/>
            <person name="Gautier V."/>
            <person name="Ament-Velasquez S.L."/>
            <person name="Kruys A."/>
            <person name="Hutchinson M.I."/>
            <person name="Powell A.J."/>
            <person name="Barry K."/>
            <person name="Miller A.N."/>
            <person name="Grigoriev I.V."/>
            <person name="Debuchy R."/>
            <person name="Gladieux P."/>
            <person name="Thoren M.H."/>
            <person name="Johannesson H."/>
        </authorList>
    </citation>
    <scope>NUCLEOTIDE SEQUENCE</scope>
    <source>
        <strain evidence="1">CBS 955.72</strain>
    </source>
</reference>
<accession>A0AAJ0MI54</accession>
<dbReference type="AlphaFoldDB" id="A0AAJ0MI54"/>
<gene>
    <name evidence="1" type="ORF">B0T25DRAFT_115958</name>
</gene>
<dbReference type="Proteomes" id="UP001275084">
    <property type="component" value="Unassembled WGS sequence"/>
</dbReference>
<keyword evidence="2" id="KW-1185">Reference proteome</keyword>
<proteinExistence type="predicted"/>
<sequence length="172" mass="19168">MRRTRPSLATSPMKRVRFIALDIGNLYGHSGDIRGFDLGVSVLDTTCIPPTAKPLWQATSSHHYRVGTRSRVVARPFAFGESKTIKKFGKLRFLFQQLVSDDDIALVYHDAHLEHRVLAELGVNLRGVDTIDTSRLSTYVLGFRADGSSPKLEDIVIAFGLETMPILLSGQW</sequence>
<comment type="caution">
    <text evidence="1">The sequence shown here is derived from an EMBL/GenBank/DDBJ whole genome shotgun (WGS) entry which is preliminary data.</text>
</comment>
<protein>
    <submittedName>
        <fullName evidence="1">Uncharacterized protein</fullName>
    </submittedName>
</protein>